<keyword evidence="10" id="KW-1185">Reference proteome</keyword>
<feature type="transmembrane region" description="Helical" evidence="8">
    <location>
        <begin position="217"/>
        <end position="235"/>
    </location>
</feature>
<feature type="non-terminal residue" evidence="9">
    <location>
        <position position="1"/>
    </location>
</feature>
<evidence type="ECO:0000256" key="6">
    <source>
        <dbReference type="ARBA" id="ARBA00023136"/>
    </source>
</evidence>
<dbReference type="PANTHER" id="PTHR13598:SF2">
    <property type="entry name" value="NUCLEAR ENVELOPE INTEGRAL MEMBRANE PROTEIN 1"/>
    <property type="match status" value="1"/>
</dbReference>
<feature type="transmembrane region" description="Helical" evidence="8">
    <location>
        <begin position="155"/>
        <end position="175"/>
    </location>
</feature>
<dbReference type="Proteomes" id="UP000621168">
    <property type="component" value="Unassembled WGS sequence"/>
</dbReference>
<dbReference type="PANTHER" id="PTHR13598">
    <property type="entry name" value="AT07567P-RELATED"/>
    <property type="match status" value="1"/>
</dbReference>
<dbReference type="InterPro" id="IPR019358">
    <property type="entry name" value="NEMP_fam"/>
</dbReference>
<dbReference type="EMBL" id="WBMX01025851">
    <property type="protein sequence ID" value="NXC23144.1"/>
    <property type="molecule type" value="Genomic_DNA"/>
</dbReference>
<comment type="subcellular location">
    <subcellularLocation>
        <location evidence="1">Nucleus inner membrane</location>
        <topology evidence="1">Multi-pass membrane protein</topology>
        <orientation evidence="1">Nucleoplasmic side</orientation>
    </subcellularLocation>
</comment>
<evidence type="ECO:0000256" key="2">
    <source>
        <dbReference type="ARBA" id="ARBA00005748"/>
    </source>
</evidence>
<comment type="similarity">
    <text evidence="2">Belongs to the NEMP family.</text>
</comment>
<evidence type="ECO:0000256" key="7">
    <source>
        <dbReference type="ARBA" id="ARBA00023242"/>
    </source>
</evidence>
<proteinExistence type="inferred from homology"/>
<protein>
    <submittedName>
        <fullName evidence="9">NEMP1 protein</fullName>
    </submittedName>
</protein>
<evidence type="ECO:0000256" key="8">
    <source>
        <dbReference type="SAM" id="Phobius"/>
    </source>
</evidence>
<keyword evidence="3 8" id="KW-0812">Transmembrane</keyword>
<accession>A0A851M749</accession>
<keyword evidence="5 8" id="KW-1133">Transmembrane helix</keyword>
<feature type="non-terminal residue" evidence="9">
    <location>
        <position position="354"/>
    </location>
</feature>
<comment type="caution">
    <text evidence="9">The sequence shown here is derived from an EMBL/GenBank/DDBJ whole genome shotgun (WGS) entry which is preliminary data.</text>
</comment>
<keyword evidence="4" id="KW-0732">Signal</keyword>
<evidence type="ECO:0000256" key="4">
    <source>
        <dbReference type="ARBA" id="ARBA00022729"/>
    </source>
</evidence>
<keyword evidence="7" id="KW-0539">Nucleus</keyword>
<evidence type="ECO:0000313" key="10">
    <source>
        <dbReference type="Proteomes" id="UP000621168"/>
    </source>
</evidence>
<evidence type="ECO:0000313" key="9">
    <source>
        <dbReference type="EMBL" id="NXC23144.1"/>
    </source>
</evidence>
<evidence type="ECO:0000256" key="5">
    <source>
        <dbReference type="ARBA" id="ARBA00022989"/>
    </source>
</evidence>
<sequence length="354" mass="40874">LVCVAEPLPSALRCADARESVIALREGQAYHHSVSHHFCYTNTRVPQWHDIWTRMQIRVNSSRMIRVTQVDSEEKLEESSVWNIVFSFLKEKLNDTIIEVDLYSNKTCLKVELLEAGTTYCVTLFRRFDPKLFLVFFLGLLLFFCGDMLSRSELFYYSAGISFGLLASLLILVYVMSKVMPKKSPVYLLLVGGWSFSLYLLQLIFKNLREICRSYWRYLLGYLLLVGLVSFGVCYRYGPLENERSINLLSWALQLLGLLLMYSGIQIHPIALALVVIAICTKNLECPMRWAFALYRRVQSARLGPTPPRLLTEEEYQIQGKVETSRALEELRNYCRSPDFSAWAVVSRIQSPKR</sequence>
<evidence type="ECO:0000256" key="3">
    <source>
        <dbReference type="ARBA" id="ARBA00022692"/>
    </source>
</evidence>
<evidence type="ECO:0000256" key="1">
    <source>
        <dbReference type="ARBA" id="ARBA00004575"/>
    </source>
</evidence>
<feature type="transmembrane region" description="Helical" evidence="8">
    <location>
        <begin position="132"/>
        <end position="149"/>
    </location>
</feature>
<name>A0A851M749_CORCR</name>
<reference evidence="9" key="1">
    <citation type="submission" date="2019-09" db="EMBL/GenBank/DDBJ databases">
        <title>Bird 10,000 Genomes (B10K) Project - Family phase.</title>
        <authorList>
            <person name="Zhang G."/>
        </authorList>
    </citation>
    <scope>NUCLEOTIDE SEQUENCE</scope>
    <source>
        <strain evidence="9">B10K-CU-031-40</strain>
    </source>
</reference>
<dbReference type="AlphaFoldDB" id="A0A851M749"/>
<dbReference type="Pfam" id="PF10225">
    <property type="entry name" value="NEMP"/>
    <property type="match status" value="1"/>
</dbReference>
<keyword evidence="6 8" id="KW-0472">Membrane</keyword>
<dbReference type="OrthoDB" id="509138at2759"/>
<gene>
    <name evidence="9" type="primary">Nemp1</name>
    <name evidence="9" type="ORF">CORCRI_R07288</name>
</gene>
<dbReference type="GO" id="GO:0005637">
    <property type="term" value="C:nuclear inner membrane"/>
    <property type="evidence" value="ECO:0007669"/>
    <property type="project" value="UniProtKB-SubCell"/>
</dbReference>
<feature type="transmembrane region" description="Helical" evidence="8">
    <location>
        <begin position="187"/>
        <end position="205"/>
    </location>
</feature>
<organism evidence="9 10">
    <name type="scientific">Corythaeola cristata</name>
    <name type="common">Great blue turaco</name>
    <dbReference type="NCBI Taxonomy" id="103954"/>
    <lineage>
        <taxon>Eukaryota</taxon>
        <taxon>Metazoa</taxon>
        <taxon>Chordata</taxon>
        <taxon>Craniata</taxon>
        <taxon>Vertebrata</taxon>
        <taxon>Euteleostomi</taxon>
        <taxon>Archelosauria</taxon>
        <taxon>Archosauria</taxon>
        <taxon>Dinosauria</taxon>
        <taxon>Saurischia</taxon>
        <taxon>Theropoda</taxon>
        <taxon>Coelurosauria</taxon>
        <taxon>Aves</taxon>
        <taxon>Neognathae</taxon>
        <taxon>Neoaves</taxon>
        <taxon>Otidimorphae</taxon>
        <taxon>Musophagiformes</taxon>
        <taxon>Musophagidae</taxon>
        <taxon>Corythaeola</taxon>
    </lineage>
</organism>
<feature type="transmembrane region" description="Helical" evidence="8">
    <location>
        <begin position="255"/>
        <end position="279"/>
    </location>
</feature>